<dbReference type="AlphaFoldDB" id="A0A9P3H906"/>
<protein>
    <recommendedName>
        <fullName evidence="3">DUF1688-domain-containing protein</fullName>
    </recommendedName>
</protein>
<dbReference type="InterPro" id="IPR012469">
    <property type="entry name" value="DUF1688"/>
</dbReference>
<reference evidence="1" key="1">
    <citation type="submission" date="2021-11" db="EMBL/GenBank/DDBJ databases">
        <authorList>
            <person name="Herlambang A."/>
            <person name="Guo Y."/>
            <person name="Takashima Y."/>
            <person name="Nishizawa T."/>
        </authorList>
    </citation>
    <scope>NUCLEOTIDE SEQUENCE</scope>
    <source>
        <strain evidence="1">E1425</strain>
    </source>
</reference>
<name>A0A9P3H906_9FUNG</name>
<sequence>MSPSPSAAEKIAYLKSLPAIRERSELVYAKAEANQLKHFDVDFDKLNDVAKFVVSLIKRDYDAKDIPTIPPHTRLRHFEIGSKDRIGQLLESWKGRVDNMETVRRLVDLVVVSVLLDAGAGDRWSFEVKPDNIQQKITRSYTRSEGLALASLSMFKEGRFSSDIHRSHQVDADGLCNLPLESLREGFQVDDQKNPLLGLEGRWEMLKRLGESLKLHPEFFAGTESNAPLRPGNMVDYLFKEGSDRPRRKDKYVVRTESLFKVVIDGFAEVWPPSRTSFNGVSLGDVWPCDSLETPGAAADSTDHLVPFHKLSQWMTYSIMEPLETMLNIEWEHSNLLTGLPEYRNGGLLVDIGFMSLKPTEEARGLANYKHNALKPGQPAVEVVPTFEPSDPVIIEWRAMTVATLDRVAVEVRKQLALPNLTLAQVLQGGTWNAGRELASVSRPNTKGPPIAILSDGTLF</sequence>
<dbReference type="PANTHER" id="PTHR31687:SF3">
    <property type="entry name" value="PROTEIN URG3"/>
    <property type="match status" value="1"/>
</dbReference>
<evidence type="ECO:0008006" key="3">
    <source>
        <dbReference type="Google" id="ProtNLM"/>
    </source>
</evidence>
<dbReference type="OrthoDB" id="2153176at2759"/>
<gene>
    <name evidence="1" type="ORF">EMPS_04646</name>
</gene>
<comment type="caution">
    <text evidence="1">The sequence shown here is derived from an EMBL/GenBank/DDBJ whole genome shotgun (WGS) entry which is preliminary data.</text>
</comment>
<evidence type="ECO:0000313" key="1">
    <source>
        <dbReference type="EMBL" id="GJJ72289.1"/>
    </source>
</evidence>
<proteinExistence type="predicted"/>
<reference evidence="1" key="2">
    <citation type="journal article" date="2022" name="Microbiol. Resour. Announc.">
        <title>Whole-Genome Sequence of Entomortierella parvispora E1425, a Mucoromycotan Fungus Associated with Burkholderiaceae-Related Endosymbiotic Bacteria.</title>
        <authorList>
            <person name="Herlambang A."/>
            <person name="Guo Y."/>
            <person name="Takashima Y."/>
            <person name="Narisawa K."/>
            <person name="Ohta H."/>
            <person name="Nishizawa T."/>
        </authorList>
    </citation>
    <scope>NUCLEOTIDE SEQUENCE</scope>
    <source>
        <strain evidence="1">E1425</strain>
    </source>
</reference>
<keyword evidence="2" id="KW-1185">Reference proteome</keyword>
<dbReference type="Pfam" id="PF07958">
    <property type="entry name" value="DUF1688"/>
    <property type="match status" value="1"/>
</dbReference>
<organism evidence="1 2">
    <name type="scientific">Entomortierella parvispora</name>
    <dbReference type="NCBI Taxonomy" id="205924"/>
    <lineage>
        <taxon>Eukaryota</taxon>
        <taxon>Fungi</taxon>
        <taxon>Fungi incertae sedis</taxon>
        <taxon>Mucoromycota</taxon>
        <taxon>Mortierellomycotina</taxon>
        <taxon>Mortierellomycetes</taxon>
        <taxon>Mortierellales</taxon>
        <taxon>Mortierellaceae</taxon>
        <taxon>Entomortierella</taxon>
    </lineage>
</organism>
<dbReference type="PANTHER" id="PTHR31687">
    <property type="match status" value="1"/>
</dbReference>
<evidence type="ECO:0000313" key="2">
    <source>
        <dbReference type="Proteomes" id="UP000827284"/>
    </source>
</evidence>
<dbReference type="EMBL" id="BQFW01000006">
    <property type="protein sequence ID" value="GJJ72289.1"/>
    <property type="molecule type" value="Genomic_DNA"/>
</dbReference>
<dbReference type="Proteomes" id="UP000827284">
    <property type="component" value="Unassembled WGS sequence"/>
</dbReference>
<accession>A0A9P3H906</accession>